<feature type="transmembrane region" description="Helical" evidence="2">
    <location>
        <begin position="263"/>
        <end position="280"/>
    </location>
</feature>
<evidence type="ECO:0000313" key="4">
    <source>
        <dbReference type="Proteomes" id="UP000092993"/>
    </source>
</evidence>
<accession>A0A1C7MM54</accession>
<dbReference type="InterPro" id="IPR010699">
    <property type="entry name" value="DUF1275"/>
</dbReference>
<evidence type="ECO:0000256" key="2">
    <source>
        <dbReference type="SAM" id="Phobius"/>
    </source>
</evidence>
<feature type="transmembrane region" description="Helical" evidence="2">
    <location>
        <begin position="79"/>
        <end position="103"/>
    </location>
</feature>
<gene>
    <name evidence="3" type="ORF">A0H81_02078</name>
</gene>
<dbReference type="PANTHER" id="PTHR37488:SF2">
    <property type="entry name" value="DUF1275 DOMAIN-CONTAINING PROTEIN"/>
    <property type="match status" value="1"/>
</dbReference>
<name>A0A1C7MM54_GRIFR</name>
<evidence type="ECO:0000313" key="3">
    <source>
        <dbReference type="EMBL" id="OBZ77952.1"/>
    </source>
</evidence>
<dbReference type="STRING" id="5627.A0A1C7MM54"/>
<dbReference type="Pfam" id="PF06912">
    <property type="entry name" value="DUF1275"/>
    <property type="match status" value="1"/>
</dbReference>
<keyword evidence="2" id="KW-0472">Membrane</keyword>
<dbReference type="EMBL" id="LUGG01000002">
    <property type="protein sequence ID" value="OBZ77952.1"/>
    <property type="molecule type" value="Genomic_DNA"/>
</dbReference>
<dbReference type="OrthoDB" id="5288586at2759"/>
<dbReference type="PANTHER" id="PTHR37488">
    <property type="entry name" value="DUF1275 DOMAIN-CONTAINING PROTEIN"/>
    <property type="match status" value="1"/>
</dbReference>
<feature type="transmembrane region" description="Helical" evidence="2">
    <location>
        <begin position="199"/>
        <end position="218"/>
    </location>
</feature>
<dbReference type="OMA" id="TTVWCEL"/>
<organism evidence="3 4">
    <name type="scientific">Grifola frondosa</name>
    <name type="common">Maitake</name>
    <name type="synonym">Polyporus frondosus</name>
    <dbReference type="NCBI Taxonomy" id="5627"/>
    <lineage>
        <taxon>Eukaryota</taxon>
        <taxon>Fungi</taxon>
        <taxon>Dikarya</taxon>
        <taxon>Basidiomycota</taxon>
        <taxon>Agaricomycotina</taxon>
        <taxon>Agaricomycetes</taxon>
        <taxon>Polyporales</taxon>
        <taxon>Grifolaceae</taxon>
        <taxon>Grifola</taxon>
    </lineage>
</organism>
<feature type="region of interest" description="Disordered" evidence="1">
    <location>
        <begin position="22"/>
        <end position="42"/>
    </location>
</feature>
<evidence type="ECO:0000256" key="1">
    <source>
        <dbReference type="SAM" id="MobiDB-lite"/>
    </source>
</evidence>
<dbReference type="AlphaFoldDB" id="A0A1C7MM54"/>
<protein>
    <recommendedName>
        <fullName evidence="5">DUF1275 domain protein</fullName>
    </recommendedName>
</protein>
<sequence length="317" mass="33870">MCQGFCPPRRCVLVRMASDSNTLPTGPDYAEQKADTLPHPVSSASTAVDTARLWLSPMDVFSLRHLMTDVDPLKSTFPLAAYCFMTGFIDSVSFTAIFVWCGFQTGNSVQLALALARLFSGPPGQRDTSFHIADQQALTSVITFILGASLGRIGDRMGAKTRAWLALGTFIQALFTMAAAVTAWQSGQGSIAESRGDPAWTNALTFVALGFMSASLGLQGIMGKRVNTQFATTIVLTTVWCELMADPKLFNFKQRIISRDHKLIAIFALFFGGFVGRALIDKIGAAGTLGVGTGLGYSLRCAGCKEGKASAKKPLTA</sequence>
<comment type="caution">
    <text evidence="3">The sequence shown here is derived from an EMBL/GenBank/DDBJ whole genome shotgun (WGS) entry which is preliminary data.</text>
</comment>
<keyword evidence="4" id="KW-1185">Reference proteome</keyword>
<reference evidence="3 4" key="1">
    <citation type="submission" date="2016-03" db="EMBL/GenBank/DDBJ databases">
        <title>Whole genome sequencing of Grifola frondosa 9006-11.</title>
        <authorList>
            <person name="Min B."/>
            <person name="Park H."/>
            <person name="Kim J.-G."/>
            <person name="Cho H."/>
            <person name="Oh Y.-L."/>
            <person name="Kong W.-S."/>
            <person name="Choi I.-G."/>
        </authorList>
    </citation>
    <scope>NUCLEOTIDE SEQUENCE [LARGE SCALE GENOMIC DNA]</scope>
    <source>
        <strain evidence="3 4">9006-11</strain>
    </source>
</reference>
<proteinExistence type="predicted"/>
<feature type="transmembrane region" description="Helical" evidence="2">
    <location>
        <begin position="163"/>
        <end position="187"/>
    </location>
</feature>
<keyword evidence="2" id="KW-0812">Transmembrane</keyword>
<evidence type="ECO:0008006" key="5">
    <source>
        <dbReference type="Google" id="ProtNLM"/>
    </source>
</evidence>
<dbReference type="Proteomes" id="UP000092993">
    <property type="component" value="Unassembled WGS sequence"/>
</dbReference>
<keyword evidence="2" id="KW-1133">Transmembrane helix</keyword>